<sequence>MVILHTILVNLANAAWDEIIPQESLLTNLIKEAITLTETDVLHVHRRLTGLLEEAFIHLHEPKLVQLFMSWLASNTDVTANRETVSELSMEAGLMSVEALCDCYEEKVQEPKVAAALVMQLGRQSDGCGAAPEPSTKGDPIDDVV</sequence>
<name>A0A3P6HSJ7_MESCO</name>
<dbReference type="AlphaFoldDB" id="A0A3P6HSJ7"/>
<evidence type="ECO:0000256" key="1">
    <source>
        <dbReference type="SAM" id="MobiDB-lite"/>
    </source>
</evidence>
<gene>
    <name evidence="2" type="ORF">MCOS_LOCUS10193</name>
</gene>
<protein>
    <submittedName>
        <fullName evidence="2">Uncharacterized protein</fullName>
    </submittedName>
</protein>
<organism evidence="2 3">
    <name type="scientific">Mesocestoides corti</name>
    <name type="common">Flatworm</name>
    <dbReference type="NCBI Taxonomy" id="53468"/>
    <lineage>
        <taxon>Eukaryota</taxon>
        <taxon>Metazoa</taxon>
        <taxon>Spiralia</taxon>
        <taxon>Lophotrochozoa</taxon>
        <taxon>Platyhelminthes</taxon>
        <taxon>Cestoda</taxon>
        <taxon>Eucestoda</taxon>
        <taxon>Cyclophyllidea</taxon>
        <taxon>Mesocestoididae</taxon>
        <taxon>Mesocestoides</taxon>
    </lineage>
</organism>
<feature type="region of interest" description="Disordered" evidence="1">
    <location>
        <begin position="125"/>
        <end position="145"/>
    </location>
</feature>
<evidence type="ECO:0000313" key="2">
    <source>
        <dbReference type="EMBL" id="VDD84190.1"/>
    </source>
</evidence>
<dbReference type="EMBL" id="UXSR01006055">
    <property type="protein sequence ID" value="VDD84190.1"/>
    <property type="molecule type" value="Genomic_DNA"/>
</dbReference>
<keyword evidence="3" id="KW-1185">Reference proteome</keyword>
<dbReference type="Proteomes" id="UP000267029">
    <property type="component" value="Unassembled WGS sequence"/>
</dbReference>
<evidence type="ECO:0000313" key="3">
    <source>
        <dbReference type="Proteomes" id="UP000267029"/>
    </source>
</evidence>
<proteinExistence type="predicted"/>
<reference evidence="2 3" key="1">
    <citation type="submission" date="2018-10" db="EMBL/GenBank/DDBJ databases">
        <authorList>
            <consortium name="Pathogen Informatics"/>
        </authorList>
    </citation>
    <scope>NUCLEOTIDE SEQUENCE [LARGE SCALE GENOMIC DNA]</scope>
</reference>
<accession>A0A3P6HSJ7</accession>